<accession>A0A9E6Y3I9</accession>
<dbReference type="AlphaFoldDB" id="A0A9E6Y3I9"/>
<dbReference type="GO" id="GO:0070967">
    <property type="term" value="F:coenzyme F420 binding"/>
    <property type="evidence" value="ECO:0007669"/>
    <property type="project" value="TreeGrafter"/>
</dbReference>
<dbReference type="PANTHER" id="PTHR35176">
    <property type="entry name" value="HEME OXYGENASE HI_0854-RELATED"/>
    <property type="match status" value="1"/>
</dbReference>
<dbReference type="Gene3D" id="2.30.110.10">
    <property type="entry name" value="Electron Transport, Fmn-binding Protein, Chain A"/>
    <property type="match status" value="1"/>
</dbReference>
<dbReference type="SUPFAM" id="SSF50475">
    <property type="entry name" value="FMN-binding split barrel"/>
    <property type="match status" value="1"/>
</dbReference>
<dbReference type="InterPro" id="IPR011576">
    <property type="entry name" value="Pyridox_Oxase_N"/>
</dbReference>
<gene>
    <name evidence="3" type="ORF">DSM104329_05473</name>
</gene>
<evidence type="ECO:0000313" key="3">
    <source>
        <dbReference type="EMBL" id="UGS39041.1"/>
    </source>
</evidence>
<dbReference type="GO" id="GO:0016627">
    <property type="term" value="F:oxidoreductase activity, acting on the CH-CH group of donors"/>
    <property type="evidence" value="ECO:0007669"/>
    <property type="project" value="TreeGrafter"/>
</dbReference>
<evidence type="ECO:0000259" key="2">
    <source>
        <dbReference type="Pfam" id="PF01243"/>
    </source>
</evidence>
<organism evidence="3 4">
    <name type="scientific">Capillimicrobium parvum</name>
    <dbReference type="NCBI Taxonomy" id="2884022"/>
    <lineage>
        <taxon>Bacteria</taxon>
        <taxon>Bacillati</taxon>
        <taxon>Actinomycetota</taxon>
        <taxon>Thermoleophilia</taxon>
        <taxon>Solirubrobacterales</taxon>
        <taxon>Capillimicrobiaceae</taxon>
        <taxon>Capillimicrobium</taxon>
    </lineage>
</organism>
<keyword evidence="4" id="KW-1185">Reference proteome</keyword>
<dbReference type="InterPro" id="IPR052019">
    <property type="entry name" value="F420H2_bilvrd_red/Heme_oxyg"/>
</dbReference>
<evidence type="ECO:0000313" key="4">
    <source>
        <dbReference type="Proteomes" id="UP001162834"/>
    </source>
</evidence>
<keyword evidence="1" id="KW-0560">Oxidoreductase</keyword>
<protein>
    <recommendedName>
        <fullName evidence="2">Pyridoxamine 5'-phosphate oxidase N-terminal domain-containing protein</fullName>
    </recommendedName>
</protein>
<dbReference type="InterPro" id="IPR012349">
    <property type="entry name" value="Split_barrel_FMN-bd"/>
</dbReference>
<feature type="domain" description="Pyridoxamine 5'-phosphate oxidase N-terminal" evidence="2">
    <location>
        <begin position="12"/>
        <end position="132"/>
    </location>
</feature>
<reference evidence="3" key="1">
    <citation type="journal article" date="2022" name="Int. J. Syst. Evol. Microbiol.">
        <title>Pseudomonas aegrilactucae sp. nov. and Pseudomonas morbosilactucae sp. nov., pathogens causing bacterial rot of lettuce in Japan.</title>
        <authorList>
            <person name="Sawada H."/>
            <person name="Fujikawa T."/>
            <person name="Satou M."/>
        </authorList>
    </citation>
    <scope>NUCLEOTIDE SEQUENCE</scope>
    <source>
        <strain evidence="3">0166_1</strain>
    </source>
</reference>
<dbReference type="Pfam" id="PF01243">
    <property type="entry name" value="PNPOx_N"/>
    <property type="match status" value="1"/>
</dbReference>
<dbReference type="PANTHER" id="PTHR35176:SF6">
    <property type="entry name" value="HEME OXYGENASE HI_0854-RELATED"/>
    <property type="match status" value="1"/>
</dbReference>
<evidence type="ECO:0000256" key="1">
    <source>
        <dbReference type="ARBA" id="ARBA00023002"/>
    </source>
</evidence>
<dbReference type="Proteomes" id="UP001162834">
    <property type="component" value="Chromosome"/>
</dbReference>
<proteinExistence type="predicted"/>
<name>A0A9E6Y3I9_9ACTN</name>
<dbReference type="RefSeq" id="WP_259313050.1">
    <property type="nucleotide sequence ID" value="NZ_CP087164.1"/>
</dbReference>
<dbReference type="KEGG" id="sbae:DSM104329_05473"/>
<sequence>MSRRDQIRMSADEVRAFLDGERTVTCATIGRDGRPHLMPLWYVRGQHLPADGPWGPASQNGRGEHLWAWTYAKSQKVRNLDRDPRATLQVEAGTEYHLLRGVMLETDAVVHRDLDTVTALGLEIFARYGDGGELSDDARAAVTAQAAKRVGLQFIERNRVTWDHRKLAGVY</sequence>
<dbReference type="GO" id="GO:0005829">
    <property type="term" value="C:cytosol"/>
    <property type="evidence" value="ECO:0007669"/>
    <property type="project" value="TreeGrafter"/>
</dbReference>
<dbReference type="EMBL" id="CP087164">
    <property type="protein sequence ID" value="UGS39041.1"/>
    <property type="molecule type" value="Genomic_DNA"/>
</dbReference>